<evidence type="ECO:0000256" key="2">
    <source>
        <dbReference type="ARBA" id="ARBA00006706"/>
    </source>
</evidence>
<reference evidence="10 11" key="1">
    <citation type="submission" date="2016-03" db="EMBL/GenBank/DDBJ databases">
        <title>Trachymyrmex septentrionalis WGS genome.</title>
        <authorList>
            <person name="Nygaard S."/>
            <person name="Hu H."/>
            <person name="Boomsma J."/>
            <person name="Zhang G."/>
        </authorList>
    </citation>
    <scope>NUCLEOTIDE SEQUENCE [LARGE SCALE GENOMIC DNA]</scope>
    <source>
        <strain evidence="10">Tsep2-gDNA-1</strain>
        <tissue evidence="10">Whole body</tissue>
    </source>
</reference>
<dbReference type="GO" id="GO:0005737">
    <property type="term" value="C:cytoplasm"/>
    <property type="evidence" value="ECO:0007669"/>
    <property type="project" value="TreeGrafter"/>
</dbReference>
<organism evidence="10 11">
    <name type="scientific">Trachymyrmex septentrionalis</name>
    <dbReference type="NCBI Taxonomy" id="34720"/>
    <lineage>
        <taxon>Eukaryota</taxon>
        <taxon>Metazoa</taxon>
        <taxon>Ecdysozoa</taxon>
        <taxon>Arthropoda</taxon>
        <taxon>Hexapoda</taxon>
        <taxon>Insecta</taxon>
        <taxon>Pterygota</taxon>
        <taxon>Neoptera</taxon>
        <taxon>Endopterygota</taxon>
        <taxon>Hymenoptera</taxon>
        <taxon>Apocrita</taxon>
        <taxon>Aculeata</taxon>
        <taxon>Formicoidea</taxon>
        <taxon>Formicidae</taxon>
        <taxon>Myrmicinae</taxon>
        <taxon>Trachymyrmex</taxon>
    </lineage>
</organism>
<dbReference type="PANTHER" id="PTHR11525:SF0">
    <property type="entry name" value="FARNESYL PYROPHOSPHATE SYNTHASE"/>
    <property type="match status" value="1"/>
</dbReference>
<keyword evidence="11" id="KW-1185">Reference proteome</keyword>
<dbReference type="GO" id="GO:0046872">
    <property type="term" value="F:metal ion binding"/>
    <property type="evidence" value="ECO:0007669"/>
    <property type="project" value="UniProtKB-KW"/>
</dbReference>
<proteinExistence type="inferred from homology"/>
<dbReference type="GO" id="GO:0004161">
    <property type="term" value="F:dimethylallyltranstransferase activity"/>
    <property type="evidence" value="ECO:0007669"/>
    <property type="project" value="TreeGrafter"/>
</dbReference>
<evidence type="ECO:0000256" key="6">
    <source>
        <dbReference type="ARBA" id="ARBA00023229"/>
    </source>
</evidence>
<accession>A0A195F5D2</accession>
<dbReference type="GO" id="GO:0004337">
    <property type="term" value="F:(2E,6E)-farnesyl diphosphate synthase activity"/>
    <property type="evidence" value="ECO:0007669"/>
    <property type="project" value="TreeGrafter"/>
</dbReference>
<dbReference type="EMBL" id="KQ981805">
    <property type="protein sequence ID" value="KYN35596.1"/>
    <property type="molecule type" value="Genomic_DNA"/>
</dbReference>
<dbReference type="InterPro" id="IPR008949">
    <property type="entry name" value="Isoprenoid_synthase_dom_sf"/>
</dbReference>
<gene>
    <name evidence="10" type="ORF">ALC56_10156</name>
</gene>
<evidence type="ECO:0000256" key="3">
    <source>
        <dbReference type="ARBA" id="ARBA00022679"/>
    </source>
</evidence>
<evidence type="ECO:0000313" key="10">
    <source>
        <dbReference type="EMBL" id="KYN35596.1"/>
    </source>
</evidence>
<comment type="cofactor">
    <cofactor evidence="1">
        <name>Mg(2+)</name>
        <dbReference type="ChEBI" id="CHEBI:18420"/>
    </cofactor>
</comment>
<dbReference type="InterPro" id="IPR000092">
    <property type="entry name" value="Polyprenyl_synt"/>
</dbReference>
<keyword evidence="6" id="KW-0414">Isoprene biosynthesis</keyword>
<dbReference type="PROSITE" id="PS00723">
    <property type="entry name" value="POLYPRENYL_SYNTHASE_1"/>
    <property type="match status" value="1"/>
</dbReference>
<comment type="pathway">
    <text evidence="7">Pheromone biosynthesis.</text>
</comment>
<sequence length="481" mass="55721">MDCNVRMVHSATQPTNTWVTSKDESREMMALWPDVVRDLTDSTKNFIISDVTKWMAKILQYNVPGGKKIRALTLVYAYKVLAPSDQLTEENIRLVRILAWCIELECYGSPDPERVRRVKQLFTDLERFIIMNQTIWETISEEEGQQMMAIWPDIVRDITEGIENLNFSDVAKWMEKVLQYTVPGGKKVRALTLVYAYKVLAPSDQLTKENIRLARILAWCLELCQAFGLVADDIVDRSLLRRGKPCWYRYNGIGLAAINDSLLLECSIFYLIKKYFKEKDCYVILLEMFYDSILKTVMGQSLDLLSTNFGKKPNLDLFTMNRYNSICHYKASHFSFILPITVAMQLAGIKDPEMFRQAKTILLEMGHLFQVQDDYLGCYSDVHGKDCTDIQEGKCTWLIVVALQRATPEQRKILEECYGSPDPERVRRVKQLFTDLGLPNTYSIYEEETYNLLNVHIQQISCGLPHSLFLNLLRKIYHRVS</sequence>
<dbReference type="AlphaFoldDB" id="A0A195F5D2"/>
<dbReference type="GO" id="GO:0042811">
    <property type="term" value="P:pheromone biosynthetic process"/>
    <property type="evidence" value="ECO:0007669"/>
    <property type="project" value="UniProtKB-ARBA"/>
</dbReference>
<dbReference type="CDD" id="cd00685">
    <property type="entry name" value="Trans_IPPS_HT"/>
    <property type="match status" value="1"/>
</dbReference>
<evidence type="ECO:0000313" key="11">
    <source>
        <dbReference type="Proteomes" id="UP000078541"/>
    </source>
</evidence>
<dbReference type="Pfam" id="PF00348">
    <property type="entry name" value="polyprenyl_synt"/>
    <property type="match status" value="1"/>
</dbReference>
<dbReference type="InterPro" id="IPR039702">
    <property type="entry name" value="FPS1-like"/>
</dbReference>
<evidence type="ECO:0000256" key="7">
    <source>
        <dbReference type="ARBA" id="ARBA00033740"/>
    </source>
</evidence>
<dbReference type="PANTHER" id="PTHR11525">
    <property type="entry name" value="FARNESYL-PYROPHOSPHATE SYNTHETASE"/>
    <property type="match status" value="1"/>
</dbReference>
<evidence type="ECO:0000256" key="9">
    <source>
        <dbReference type="RuleBase" id="RU004466"/>
    </source>
</evidence>
<dbReference type="SFLD" id="SFLDS00005">
    <property type="entry name" value="Isoprenoid_Synthase_Type_I"/>
    <property type="match status" value="1"/>
</dbReference>
<keyword evidence="5" id="KW-0460">Magnesium</keyword>
<dbReference type="SUPFAM" id="SSF48576">
    <property type="entry name" value="Terpenoid synthases"/>
    <property type="match status" value="2"/>
</dbReference>
<evidence type="ECO:0000256" key="1">
    <source>
        <dbReference type="ARBA" id="ARBA00001946"/>
    </source>
</evidence>
<comment type="similarity">
    <text evidence="2 9">Belongs to the FPP/GGPP synthase family.</text>
</comment>
<keyword evidence="4" id="KW-0479">Metal-binding</keyword>
<protein>
    <recommendedName>
        <fullName evidence="8">Farnesyl pyrophosphate synthase</fullName>
    </recommendedName>
</protein>
<dbReference type="GO" id="GO:0045337">
    <property type="term" value="P:farnesyl diphosphate biosynthetic process"/>
    <property type="evidence" value="ECO:0007669"/>
    <property type="project" value="TreeGrafter"/>
</dbReference>
<name>A0A195F5D2_9HYME</name>
<evidence type="ECO:0000256" key="8">
    <source>
        <dbReference type="ARBA" id="ARBA00034546"/>
    </source>
</evidence>
<dbReference type="FunFam" id="1.10.600.10:FF:000021">
    <property type="entry name" value="Farnesyl pyrophosphate synthase"/>
    <property type="match status" value="1"/>
</dbReference>
<dbReference type="Gene3D" id="1.10.600.10">
    <property type="entry name" value="Farnesyl Diphosphate Synthase"/>
    <property type="match status" value="2"/>
</dbReference>
<dbReference type="Proteomes" id="UP000078541">
    <property type="component" value="Unassembled WGS sequence"/>
</dbReference>
<evidence type="ECO:0000256" key="5">
    <source>
        <dbReference type="ARBA" id="ARBA00022842"/>
    </source>
</evidence>
<evidence type="ECO:0000256" key="4">
    <source>
        <dbReference type="ARBA" id="ARBA00022723"/>
    </source>
</evidence>
<dbReference type="STRING" id="34720.A0A195F5D2"/>
<dbReference type="PROSITE" id="PS00444">
    <property type="entry name" value="POLYPRENYL_SYNTHASE_2"/>
    <property type="match status" value="1"/>
</dbReference>
<dbReference type="InterPro" id="IPR033749">
    <property type="entry name" value="Polyprenyl_synt_CS"/>
</dbReference>
<keyword evidence="3 9" id="KW-0808">Transferase</keyword>